<protein>
    <submittedName>
        <fullName evidence="2">Uncharacterized protein</fullName>
    </submittedName>
</protein>
<gene>
    <name evidence="2" type="ORF">CK203_056705</name>
</gene>
<reference evidence="2 3" key="1">
    <citation type="journal article" date="2018" name="PLoS Genet.">
        <title>Population sequencing reveals clonal diversity and ancestral inbreeding in the grapevine cultivar Chardonnay.</title>
        <authorList>
            <person name="Roach M.J."/>
            <person name="Johnson D.L."/>
            <person name="Bohlmann J."/>
            <person name="van Vuuren H.J."/>
            <person name="Jones S.J."/>
            <person name="Pretorius I.S."/>
            <person name="Schmidt S.A."/>
            <person name="Borneman A.R."/>
        </authorList>
    </citation>
    <scope>NUCLEOTIDE SEQUENCE [LARGE SCALE GENOMIC DNA]</scope>
    <source>
        <strain evidence="3">cv. Chardonnay</strain>
        <tissue evidence="2">Leaf</tissue>
    </source>
</reference>
<feature type="region of interest" description="Disordered" evidence="1">
    <location>
        <begin position="129"/>
        <end position="153"/>
    </location>
</feature>
<evidence type="ECO:0000313" key="3">
    <source>
        <dbReference type="Proteomes" id="UP000288805"/>
    </source>
</evidence>
<dbReference type="EMBL" id="QGNW01000465">
    <property type="protein sequence ID" value="RVW70418.1"/>
    <property type="molecule type" value="Genomic_DNA"/>
</dbReference>
<evidence type="ECO:0000313" key="2">
    <source>
        <dbReference type="EMBL" id="RVW70418.1"/>
    </source>
</evidence>
<name>A0A438GE19_VITVI</name>
<accession>A0A438GE19</accession>
<comment type="caution">
    <text evidence="2">The sequence shown here is derived from an EMBL/GenBank/DDBJ whole genome shotgun (WGS) entry which is preliminary data.</text>
</comment>
<dbReference type="AlphaFoldDB" id="A0A438GE19"/>
<feature type="compositionally biased region" description="Polar residues" evidence="1">
    <location>
        <begin position="139"/>
        <end position="152"/>
    </location>
</feature>
<proteinExistence type="predicted"/>
<sequence length="626" mass="69449">MDEVSMAFFVLDLRAIHLGMPDLDLKLGALGCVWEGALSRHLPPKESSGKVSDFSSIVCAGWNRFSRFFFNQLSRLGTGSIGLLALGWGPERLARDLRYAPFSFDLWRLSACYILSKAFIQMSETRPSSSLHKDFETGCSGNSPKPKSNLECSNGEEHSSDELALNLMPQLLLRNKVRDWKCPSIDVDVRAKKVPSVTLVLGGEPWLGLALQAELRFCQVWTLGLCWLTAAYLRSYLARCFNMSAQWGVASTSMVGKGKKGGRLRVCEVWTSSETPIELLSKREFREGFRVPHGVAIRLMDGGPMPTKRNPTMPPFLILSRAPKRNTLLFQALVMAHTSIWVENSNHVVHCRFREGTLRQVSSESCPATSFTALPQTKGKSISRSVGEALDLSPSASSPMSFSEIGTNQGLTGSPSIGAHLNQEVDLVVSCIVLEPEKEEEIEPNMRVSFKERQQKCLSESLPTAPSPAKKTRSTISHEVSVLDTSMASVPPSNTVGFDQELVDAPVNSPSWEKIVTLLRQVPCFTALEPPSTNMDDFFPLTHRCLLTCLVTFHNCRAPPSSQYYGIHFPLHSANAVKEELKVDYQKQADEMFFFGYQCCMRKNDITHDIPNYPSDEEDATINGPA</sequence>
<evidence type="ECO:0000256" key="1">
    <source>
        <dbReference type="SAM" id="MobiDB-lite"/>
    </source>
</evidence>
<organism evidence="2 3">
    <name type="scientific">Vitis vinifera</name>
    <name type="common">Grape</name>
    <dbReference type="NCBI Taxonomy" id="29760"/>
    <lineage>
        <taxon>Eukaryota</taxon>
        <taxon>Viridiplantae</taxon>
        <taxon>Streptophyta</taxon>
        <taxon>Embryophyta</taxon>
        <taxon>Tracheophyta</taxon>
        <taxon>Spermatophyta</taxon>
        <taxon>Magnoliopsida</taxon>
        <taxon>eudicotyledons</taxon>
        <taxon>Gunneridae</taxon>
        <taxon>Pentapetalae</taxon>
        <taxon>rosids</taxon>
        <taxon>Vitales</taxon>
        <taxon>Vitaceae</taxon>
        <taxon>Viteae</taxon>
        <taxon>Vitis</taxon>
    </lineage>
</organism>
<dbReference type="Proteomes" id="UP000288805">
    <property type="component" value="Unassembled WGS sequence"/>
</dbReference>